<comment type="similarity">
    <text evidence="7">Belongs to the TRAP transporter large permease family.</text>
</comment>
<reference evidence="9" key="2">
    <citation type="submission" date="2020-09" db="EMBL/GenBank/DDBJ databases">
        <authorList>
            <person name="Sun Q."/>
            <person name="Kim S."/>
        </authorList>
    </citation>
    <scope>NUCLEOTIDE SEQUENCE</scope>
    <source>
        <strain evidence="9">KCTC 42650</strain>
    </source>
</reference>
<keyword evidence="6 7" id="KW-0472">Membrane</keyword>
<dbReference type="InterPro" id="IPR010656">
    <property type="entry name" value="DctM"/>
</dbReference>
<keyword evidence="10" id="KW-1185">Reference proteome</keyword>
<feature type="transmembrane region" description="Helical" evidence="7">
    <location>
        <begin position="82"/>
        <end position="103"/>
    </location>
</feature>
<evidence type="ECO:0000256" key="6">
    <source>
        <dbReference type="ARBA" id="ARBA00023136"/>
    </source>
</evidence>
<dbReference type="AlphaFoldDB" id="A0A8J3M943"/>
<accession>A0A8J3M943</accession>
<comment type="caution">
    <text evidence="9">The sequence shown here is derived from an EMBL/GenBank/DDBJ whole genome shotgun (WGS) entry which is preliminary data.</text>
</comment>
<name>A0A8J3M943_9RHOB</name>
<dbReference type="PANTHER" id="PTHR33362">
    <property type="entry name" value="SIALIC ACID TRAP TRANSPORTER PERMEASE PROTEIN SIAT-RELATED"/>
    <property type="match status" value="1"/>
</dbReference>
<keyword evidence="7" id="KW-0813">Transport</keyword>
<proteinExistence type="inferred from homology"/>
<reference evidence="9" key="1">
    <citation type="journal article" date="2014" name="Int. J. Syst. Evol. Microbiol.">
        <title>Complete genome sequence of Corynebacterium casei LMG S-19264T (=DSM 44701T), isolated from a smear-ripened cheese.</title>
        <authorList>
            <consortium name="US DOE Joint Genome Institute (JGI-PGF)"/>
            <person name="Walter F."/>
            <person name="Albersmeier A."/>
            <person name="Kalinowski J."/>
            <person name="Ruckert C."/>
        </authorList>
    </citation>
    <scope>NUCLEOTIDE SEQUENCE</scope>
    <source>
        <strain evidence="9">KCTC 42650</strain>
    </source>
</reference>
<dbReference type="EMBL" id="BNCJ01000003">
    <property type="protein sequence ID" value="GHF46249.1"/>
    <property type="molecule type" value="Genomic_DNA"/>
</dbReference>
<dbReference type="Proteomes" id="UP000626220">
    <property type="component" value="Unassembled WGS sequence"/>
</dbReference>
<evidence type="ECO:0000313" key="10">
    <source>
        <dbReference type="Proteomes" id="UP000626220"/>
    </source>
</evidence>
<comment type="subunit">
    <text evidence="7">The complex comprises the extracytoplasmic solute receptor protein and the two transmembrane proteins.</text>
</comment>
<dbReference type="PANTHER" id="PTHR33362:SF5">
    <property type="entry name" value="C4-DICARBOXYLATE TRAP TRANSPORTER LARGE PERMEASE PROTEIN DCTM"/>
    <property type="match status" value="1"/>
</dbReference>
<dbReference type="RefSeq" id="WP_189679671.1">
    <property type="nucleotide sequence ID" value="NZ_BNCJ01000003.1"/>
</dbReference>
<evidence type="ECO:0000256" key="7">
    <source>
        <dbReference type="RuleBase" id="RU369079"/>
    </source>
</evidence>
<dbReference type="GO" id="GO:0022857">
    <property type="term" value="F:transmembrane transporter activity"/>
    <property type="evidence" value="ECO:0007669"/>
    <property type="project" value="UniProtKB-UniRule"/>
</dbReference>
<dbReference type="GO" id="GO:0005886">
    <property type="term" value="C:plasma membrane"/>
    <property type="evidence" value="ECO:0007669"/>
    <property type="project" value="UniProtKB-SubCell"/>
</dbReference>
<feature type="transmembrane region" description="Helical" evidence="7">
    <location>
        <begin position="166"/>
        <end position="188"/>
    </location>
</feature>
<organism evidence="9 10">
    <name type="scientific">Seohaeicola zhoushanensis</name>
    <dbReference type="NCBI Taxonomy" id="1569283"/>
    <lineage>
        <taxon>Bacteria</taxon>
        <taxon>Pseudomonadati</taxon>
        <taxon>Pseudomonadota</taxon>
        <taxon>Alphaproteobacteria</taxon>
        <taxon>Rhodobacterales</taxon>
        <taxon>Roseobacteraceae</taxon>
        <taxon>Seohaeicola</taxon>
    </lineage>
</organism>
<keyword evidence="5 7" id="KW-1133">Transmembrane helix</keyword>
<feature type="domain" description="TRAP C4-dicarboxylate transport system permease DctM subunit" evidence="8">
    <location>
        <begin position="6"/>
        <end position="413"/>
    </location>
</feature>
<comment type="function">
    <text evidence="7">Part of the tripartite ATP-independent periplasmic (TRAP) transport system.</text>
</comment>
<comment type="caution">
    <text evidence="7">Lacks conserved residue(s) required for the propagation of feature annotation.</text>
</comment>
<dbReference type="NCBIfam" id="TIGR00786">
    <property type="entry name" value="dctM"/>
    <property type="match status" value="1"/>
</dbReference>
<feature type="transmembrane region" description="Helical" evidence="7">
    <location>
        <begin position="50"/>
        <end position="70"/>
    </location>
</feature>
<dbReference type="Pfam" id="PF06808">
    <property type="entry name" value="DctM"/>
    <property type="match status" value="1"/>
</dbReference>
<feature type="transmembrane region" description="Helical" evidence="7">
    <location>
        <begin position="352"/>
        <end position="373"/>
    </location>
</feature>
<evidence type="ECO:0000256" key="1">
    <source>
        <dbReference type="ARBA" id="ARBA00004429"/>
    </source>
</evidence>
<keyword evidence="4 7" id="KW-0812">Transmembrane</keyword>
<evidence type="ECO:0000259" key="8">
    <source>
        <dbReference type="Pfam" id="PF06808"/>
    </source>
</evidence>
<evidence type="ECO:0000256" key="2">
    <source>
        <dbReference type="ARBA" id="ARBA00022475"/>
    </source>
</evidence>
<comment type="subcellular location">
    <subcellularLocation>
        <location evidence="1 7">Cell inner membrane</location>
        <topology evidence="1 7">Multi-pass membrane protein</topology>
    </subcellularLocation>
</comment>
<evidence type="ECO:0000256" key="4">
    <source>
        <dbReference type="ARBA" id="ARBA00022692"/>
    </source>
</evidence>
<evidence type="ECO:0000256" key="5">
    <source>
        <dbReference type="ARBA" id="ARBA00022989"/>
    </source>
</evidence>
<feature type="transmembrane region" description="Helical" evidence="7">
    <location>
        <begin position="310"/>
        <end position="340"/>
    </location>
</feature>
<keyword evidence="2" id="KW-1003">Cell membrane</keyword>
<feature type="transmembrane region" description="Helical" evidence="7">
    <location>
        <begin position="393"/>
        <end position="418"/>
    </location>
</feature>
<protein>
    <recommendedName>
        <fullName evidence="7">TRAP transporter large permease protein</fullName>
    </recommendedName>
</protein>
<feature type="transmembrane region" description="Helical" evidence="7">
    <location>
        <begin position="237"/>
        <end position="256"/>
    </location>
</feature>
<gene>
    <name evidence="9" type="ORF">GCM10017056_17400</name>
</gene>
<dbReference type="PIRSF" id="PIRSF006066">
    <property type="entry name" value="HI0050"/>
    <property type="match status" value="1"/>
</dbReference>
<evidence type="ECO:0000256" key="3">
    <source>
        <dbReference type="ARBA" id="ARBA00022519"/>
    </source>
</evidence>
<sequence>MLFALVFVVCLLIGVPIFAALGVPALVELLMSPIPLASLAHSLFDGVDNFPLLAIPCFVLAGAVMARAGITDDIVNVMRALVGKAWGGLAIVTILSCMFFAAISGSGPGTVAAIGTLLIPAMQRDGYPRDFAAAVASSGGTLGILLPPSNPMIVYGVLASVSIGDLFLAGLVPGILMGALLIGTTWFLSRRNGYRGNPVPFDRQAFLRSLWQGKFSLATPFVVLGGIYGGIFTPVEASVVAVVYAALVAVVVKRNMGFADFWQALGEASTVCGGLVVIMGTAVFFGEFLALNQIPQKVASVLLTVTDDPILMLLLISVILIILGMFMETLSTIIILTPILLPLVKQLGIDPIHFGIILVVTSEIGFLTPPLGVNLFVASSIAKMRIEDVARRVMPFILTIIVGLLVLIWFPQISLVLVELKR</sequence>
<feature type="transmembrane region" description="Helical" evidence="7">
    <location>
        <begin position="268"/>
        <end position="290"/>
    </location>
</feature>
<evidence type="ECO:0000313" key="9">
    <source>
        <dbReference type="EMBL" id="GHF46249.1"/>
    </source>
</evidence>
<keyword evidence="3 7" id="KW-0997">Cell inner membrane</keyword>
<dbReference type="InterPro" id="IPR004681">
    <property type="entry name" value="TRAP_DctM"/>
</dbReference>